<name>A0A537JN40_9BACT</name>
<gene>
    <name evidence="1" type="ORF">E6H04_00335</name>
</gene>
<protein>
    <submittedName>
        <fullName evidence="1">Uncharacterized protein</fullName>
    </submittedName>
</protein>
<organism evidence="1 2">
    <name type="scientific">Candidatus Segetimicrobium genomatis</name>
    <dbReference type="NCBI Taxonomy" id="2569760"/>
    <lineage>
        <taxon>Bacteria</taxon>
        <taxon>Bacillati</taxon>
        <taxon>Candidatus Sysuimicrobiota</taxon>
        <taxon>Candidatus Sysuimicrobiia</taxon>
        <taxon>Candidatus Sysuimicrobiales</taxon>
        <taxon>Candidatus Segetimicrobiaceae</taxon>
        <taxon>Candidatus Segetimicrobium</taxon>
    </lineage>
</organism>
<accession>A0A537JN40</accession>
<dbReference type="AlphaFoldDB" id="A0A537JN40"/>
<dbReference type="Proteomes" id="UP000320048">
    <property type="component" value="Unassembled WGS sequence"/>
</dbReference>
<dbReference type="EMBL" id="VBAO01000010">
    <property type="protein sequence ID" value="TMI84971.1"/>
    <property type="molecule type" value="Genomic_DNA"/>
</dbReference>
<sequence length="71" mass="7573">MSKSVRAKAGLPWPVTGVYCCDKCHTEQAEQAGTIAARCAAPRGVRQQPCNGAYYVLIEPSGPDDRNIPAP</sequence>
<proteinExistence type="predicted"/>
<evidence type="ECO:0000313" key="2">
    <source>
        <dbReference type="Proteomes" id="UP000320048"/>
    </source>
</evidence>
<comment type="caution">
    <text evidence="1">The sequence shown here is derived from an EMBL/GenBank/DDBJ whole genome shotgun (WGS) entry which is preliminary data.</text>
</comment>
<evidence type="ECO:0000313" key="1">
    <source>
        <dbReference type="EMBL" id="TMI84971.1"/>
    </source>
</evidence>
<reference evidence="1 2" key="1">
    <citation type="journal article" date="2019" name="Nat. Microbiol.">
        <title>Mediterranean grassland soil C-N compound turnover is dependent on rainfall and depth, and is mediated by genomically divergent microorganisms.</title>
        <authorList>
            <person name="Diamond S."/>
            <person name="Andeer P.F."/>
            <person name="Li Z."/>
            <person name="Crits-Christoph A."/>
            <person name="Burstein D."/>
            <person name="Anantharaman K."/>
            <person name="Lane K.R."/>
            <person name="Thomas B.C."/>
            <person name="Pan C."/>
            <person name="Northen T.R."/>
            <person name="Banfield J.F."/>
        </authorList>
    </citation>
    <scope>NUCLEOTIDE SEQUENCE [LARGE SCALE GENOMIC DNA]</scope>
    <source>
        <strain evidence="1">NP_7</strain>
    </source>
</reference>